<dbReference type="InterPro" id="IPR000086">
    <property type="entry name" value="NUDIX_hydrolase_dom"/>
</dbReference>
<evidence type="ECO:0000313" key="2">
    <source>
        <dbReference type="EMBL" id="KFM95836.1"/>
    </source>
</evidence>
<dbReference type="Gene3D" id="3.90.79.10">
    <property type="entry name" value="Nucleoside Triphosphate Pyrophosphohydrolase"/>
    <property type="match status" value="1"/>
</dbReference>
<dbReference type="GeneID" id="77007810"/>
<keyword evidence="4" id="KW-1185">Reference proteome</keyword>
<evidence type="ECO:0000313" key="3">
    <source>
        <dbReference type="EMBL" id="MUG24097.1"/>
    </source>
</evidence>
<dbReference type="PANTHER" id="PTHR10885:SF0">
    <property type="entry name" value="ISOPENTENYL-DIPHOSPHATE DELTA-ISOMERASE"/>
    <property type="match status" value="1"/>
</dbReference>
<name>A0A090YCB6_PAEMA</name>
<dbReference type="Proteomes" id="UP000029278">
    <property type="component" value="Unassembled WGS sequence"/>
</dbReference>
<evidence type="ECO:0000313" key="4">
    <source>
        <dbReference type="Proteomes" id="UP000029278"/>
    </source>
</evidence>
<sequence length="212" mass="24421">MNETEYFDVFTPDRIKIGKEARSVVHAKGLWHQTFHCWIWKRTPEGPYLLFQLRHKNKDVFPSLLDISCAGHLQAGEDVPDGVRELEEELGIAVAIDDLTYCGMVAQEHIVSPQLIDREFNHVFIYEYGRDLKDYRIQTEEISGLFWVRLSDFQRLLSGKTKFLSSDGLLIDEANGASSSLTKSWSLADFTPNTPQYYELLFVKLKELAKES</sequence>
<dbReference type="AlphaFoldDB" id="A0A090YCB6"/>
<dbReference type="CDD" id="cd04692">
    <property type="entry name" value="NUDIX_Hydrolase"/>
    <property type="match status" value="1"/>
</dbReference>
<dbReference type="PROSITE" id="PS51462">
    <property type="entry name" value="NUDIX"/>
    <property type="match status" value="1"/>
</dbReference>
<dbReference type="OrthoDB" id="9780586at2"/>
<gene>
    <name evidence="2" type="ORF">DJ90_2165</name>
    <name evidence="3" type="ORF">GNQ08_17045</name>
</gene>
<proteinExistence type="predicted"/>
<dbReference type="GO" id="GO:0003824">
    <property type="term" value="F:catalytic activity"/>
    <property type="evidence" value="ECO:0007669"/>
    <property type="project" value="UniProtKB-ARBA"/>
</dbReference>
<dbReference type="PANTHER" id="PTHR10885">
    <property type="entry name" value="ISOPENTENYL-DIPHOSPHATE DELTA-ISOMERASE"/>
    <property type="match status" value="1"/>
</dbReference>
<organism evidence="2 4">
    <name type="scientific">Paenibacillus macerans</name>
    <name type="common">Bacillus macerans</name>
    <dbReference type="NCBI Taxonomy" id="44252"/>
    <lineage>
        <taxon>Bacteria</taxon>
        <taxon>Bacillati</taxon>
        <taxon>Bacillota</taxon>
        <taxon>Bacilli</taxon>
        <taxon>Bacillales</taxon>
        <taxon>Paenibacillaceae</taxon>
        <taxon>Paenibacillus</taxon>
    </lineage>
</organism>
<comment type="caution">
    <text evidence="2">The sequence shown here is derived from an EMBL/GenBank/DDBJ whole genome shotgun (WGS) entry which is preliminary data.</text>
</comment>
<dbReference type="InterPro" id="IPR015797">
    <property type="entry name" value="NUDIX_hydrolase-like_dom_sf"/>
</dbReference>
<dbReference type="RefSeq" id="WP_036623796.1">
    <property type="nucleotide sequence ID" value="NZ_BGML01000008.1"/>
</dbReference>
<dbReference type="EMBL" id="WNZZ01000012">
    <property type="protein sequence ID" value="MUG24097.1"/>
    <property type="molecule type" value="Genomic_DNA"/>
</dbReference>
<accession>A0A090YCB6</accession>
<evidence type="ECO:0000313" key="5">
    <source>
        <dbReference type="Proteomes" id="UP000442469"/>
    </source>
</evidence>
<dbReference type="EMBL" id="JMQA01000041">
    <property type="protein sequence ID" value="KFM95836.1"/>
    <property type="molecule type" value="Genomic_DNA"/>
</dbReference>
<protein>
    <submittedName>
        <fullName evidence="2">NUDIX domain protein</fullName>
    </submittedName>
    <submittedName>
        <fullName evidence="3">NUDIX domain-containing protein</fullName>
    </submittedName>
</protein>
<dbReference type="STRING" id="44252.DJ90_2165"/>
<dbReference type="Pfam" id="PF00293">
    <property type="entry name" value="NUDIX"/>
    <property type="match status" value="1"/>
</dbReference>
<dbReference type="Proteomes" id="UP000442469">
    <property type="component" value="Unassembled WGS sequence"/>
</dbReference>
<dbReference type="PATRIC" id="fig|44252.3.peg.5034"/>
<reference evidence="3 5" key="2">
    <citation type="submission" date="2019-11" db="EMBL/GenBank/DDBJ databases">
        <title>Draft genome sequences of five Paenibacillus species of dairy origin.</title>
        <authorList>
            <person name="Olajide A.M."/>
            <person name="Chen S."/>
            <person name="Lapointe G."/>
        </authorList>
    </citation>
    <scope>NUCLEOTIDE SEQUENCE [LARGE SCALE GENOMIC DNA]</scope>
    <source>
        <strain evidence="3 5">3CT49</strain>
    </source>
</reference>
<dbReference type="HOGENOM" id="CLU_060552_1_0_9"/>
<evidence type="ECO:0000259" key="1">
    <source>
        <dbReference type="PROSITE" id="PS51462"/>
    </source>
</evidence>
<feature type="domain" description="Nudix hydrolase" evidence="1">
    <location>
        <begin position="30"/>
        <end position="170"/>
    </location>
</feature>
<dbReference type="SUPFAM" id="SSF55811">
    <property type="entry name" value="Nudix"/>
    <property type="match status" value="1"/>
</dbReference>
<reference evidence="2 4" key="1">
    <citation type="submission" date="2014-04" db="EMBL/GenBank/DDBJ databases">
        <authorList>
            <person name="Bishop-Lilly K.A."/>
            <person name="Broomall S.M."/>
            <person name="Chain P.S."/>
            <person name="Chertkov O."/>
            <person name="Coyne S.R."/>
            <person name="Daligault H.E."/>
            <person name="Davenport K.W."/>
            <person name="Erkkila T."/>
            <person name="Frey K.G."/>
            <person name="Gibbons H.S."/>
            <person name="Gu W."/>
            <person name="Jaissle J."/>
            <person name="Johnson S.L."/>
            <person name="Koroleva G.I."/>
            <person name="Ladner J.T."/>
            <person name="Lo C.-C."/>
            <person name="Minogue T.D."/>
            <person name="Munk C."/>
            <person name="Palacios G.F."/>
            <person name="Redden C.L."/>
            <person name="Rosenzweig C.N."/>
            <person name="Scholz M.B."/>
            <person name="Teshima H."/>
            <person name="Xu Y."/>
        </authorList>
    </citation>
    <scope>NUCLEOTIDE SEQUENCE [LARGE SCALE GENOMIC DNA]</scope>
    <source>
        <strain evidence="2 4">8244</strain>
    </source>
</reference>